<feature type="binding site" evidence="8">
    <location>
        <position position="173"/>
    </location>
    <ligand>
        <name>Fe cation</name>
        <dbReference type="ChEBI" id="CHEBI:24875"/>
        <label>1</label>
    </ligand>
</feature>
<comment type="similarity">
    <text evidence="8">Belongs to the COQ7 family.</text>
</comment>
<feature type="binding site" evidence="8">
    <location>
        <position position="176"/>
    </location>
    <ligand>
        <name>Fe cation</name>
        <dbReference type="ChEBI" id="CHEBI:24875"/>
        <label>2</label>
    </ligand>
</feature>
<keyword evidence="2 8" id="KW-0831">Ubiquinone biosynthesis</keyword>
<keyword evidence="4 8" id="KW-0560">Oxidoreductase</keyword>
<comment type="caution">
    <text evidence="10">The sequence shown here is derived from an EMBL/GenBank/DDBJ whole genome shotgun (WGS) entry which is preliminary data.</text>
</comment>
<evidence type="ECO:0000256" key="4">
    <source>
        <dbReference type="ARBA" id="ARBA00023002"/>
    </source>
</evidence>
<dbReference type="PANTHER" id="PTHR11237:SF4">
    <property type="entry name" value="5-DEMETHOXYUBIQUINONE HYDROXYLASE, MITOCHONDRIAL"/>
    <property type="match status" value="1"/>
</dbReference>
<evidence type="ECO:0000256" key="3">
    <source>
        <dbReference type="ARBA" id="ARBA00022723"/>
    </source>
</evidence>
<dbReference type="Pfam" id="PF03232">
    <property type="entry name" value="COQ7"/>
    <property type="match status" value="1"/>
</dbReference>
<reference evidence="10 11" key="1">
    <citation type="submission" date="2018-07" db="EMBL/GenBank/DDBJ databases">
        <title>Genome sequence of Azospirillum sp. ATCC 49961.</title>
        <authorList>
            <person name="Sant'Anna F.H."/>
            <person name="Baldani J.I."/>
            <person name="Zilli J.E."/>
            <person name="Reis V.M."/>
            <person name="Hartmann A."/>
            <person name="Cruz L."/>
            <person name="de Souza E.M."/>
            <person name="de Oliveira Pedrosa F."/>
            <person name="Passaglia L.M.P."/>
        </authorList>
    </citation>
    <scope>NUCLEOTIDE SEQUENCE [LARGE SCALE GENOMIC DNA]</scope>
    <source>
        <strain evidence="10 11">ATCC 49961</strain>
    </source>
</reference>
<comment type="function">
    <text evidence="8">Catalyzes the hydroxylation of 2-nonaprenyl-3-methyl-6-methoxy-1,4-benzoquinol during ubiquinone biosynthesis.</text>
</comment>
<dbReference type="PANTHER" id="PTHR11237">
    <property type="entry name" value="COENZYME Q10 BIOSYNTHESIS PROTEIN 7"/>
    <property type="match status" value="1"/>
</dbReference>
<feature type="binding site" evidence="8">
    <location>
        <position position="59"/>
    </location>
    <ligand>
        <name>Fe cation</name>
        <dbReference type="ChEBI" id="CHEBI:24875"/>
        <label>1</label>
    </ligand>
</feature>
<comment type="pathway">
    <text evidence="1 8">Cofactor biosynthesis; ubiquinone biosynthesis.</text>
</comment>
<evidence type="ECO:0000313" key="11">
    <source>
        <dbReference type="Proteomes" id="UP000480854"/>
    </source>
</evidence>
<proteinExistence type="inferred from homology"/>
<dbReference type="OrthoDB" id="7559360at2"/>
<protein>
    <recommendedName>
        <fullName evidence="8">3-demethoxyubiquinol 3-hydroxylase</fullName>
        <shortName evidence="8">DMQ hydroxylase</shortName>
        <ecNumber evidence="8">1.14.99.60</ecNumber>
    </recommendedName>
    <alternativeName>
        <fullName evidence="8">2-nonaprenyl-3-methyl-6-methoxy-1,4-benzoquinol hydroxylase</fullName>
    </alternativeName>
</protein>
<dbReference type="EC" id="1.14.99.60" evidence="8"/>
<evidence type="ECO:0000256" key="5">
    <source>
        <dbReference type="ARBA" id="ARBA00023004"/>
    </source>
</evidence>
<feature type="region of interest" description="Disordered" evidence="9">
    <location>
        <begin position="1"/>
        <end position="45"/>
    </location>
</feature>
<keyword evidence="6 8" id="KW-0503">Monooxygenase</keyword>
<feature type="binding site" evidence="8">
    <location>
        <position position="92"/>
    </location>
    <ligand>
        <name>Fe cation</name>
        <dbReference type="ChEBI" id="CHEBI:24875"/>
        <label>1</label>
    </ligand>
</feature>
<keyword evidence="11" id="KW-1185">Reference proteome</keyword>
<dbReference type="HAMAP" id="MF_01658">
    <property type="entry name" value="COQ7"/>
    <property type="match status" value="1"/>
</dbReference>
<keyword evidence="3 8" id="KW-0479">Metal-binding</keyword>
<dbReference type="Proteomes" id="UP000480854">
    <property type="component" value="Unassembled WGS sequence"/>
</dbReference>
<dbReference type="EMBL" id="QOKW01000009">
    <property type="protein sequence ID" value="KAA0680407.1"/>
    <property type="molecule type" value="Genomic_DNA"/>
</dbReference>
<feature type="compositionally biased region" description="Low complexity" evidence="9">
    <location>
        <begin position="7"/>
        <end position="24"/>
    </location>
</feature>
<dbReference type="SUPFAM" id="SSF47240">
    <property type="entry name" value="Ferritin-like"/>
    <property type="match status" value="1"/>
</dbReference>
<comment type="subcellular location">
    <subcellularLocation>
        <location evidence="8">Cell membrane</location>
        <topology evidence="8">Peripheral membrane protein</topology>
    </subcellularLocation>
</comment>
<keyword evidence="7 8" id="KW-0472">Membrane</keyword>
<dbReference type="GO" id="GO:0005886">
    <property type="term" value="C:plasma membrane"/>
    <property type="evidence" value="ECO:0007669"/>
    <property type="project" value="UniProtKB-SubCell"/>
</dbReference>
<evidence type="ECO:0000256" key="2">
    <source>
        <dbReference type="ARBA" id="ARBA00022688"/>
    </source>
</evidence>
<keyword evidence="8" id="KW-1003">Cell membrane</keyword>
<dbReference type="AlphaFoldDB" id="A0A9W7TZ25"/>
<comment type="catalytic activity">
    <reaction evidence="8">
        <text>a 5-methoxy-2-methyl-3-(all-trans-polyprenyl)benzene-1,4-diol + AH2 + O2 = a 3-demethylubiquinol + A + H2O</text>
        <dbReference type="Rhea" id="RHEA:50908"/>
        <dbReference type="Rhea" id="RHEA-COMP:10859"/>
        <dbReference type="Rhea" id="RHEA-COMP:10914"/>
        <dbReference type="ChEBI" id="CHEBI:13193"/>
        <dbReference type="ChEBI" id="CHEBI:15377"/>
        <dbReference type="ChEBI" id="CHEBI:15379"/>
        <dbReference type="ChEBI" id="CHEBI:17499"/>
        <dbReference type="ChEBI" id="CHEBI:84167"/>
        <dbReference type="ChEBI" id="CHEBI:84422"/>
        <dbReference type="EC" id="1.14.99.60"/>
    </reaction>
</comment>
<name>A0A9W7TZ25_9PROT</name>
<feature type="binding site" evidence="8">
    <location>
        <position position="89"/>
    </location>
    <ligand>
        <name>Fe cation</name>
        <dbReference type="ChEBI" id="CHEBI:24875"/>
        <label>2</label>
    </ligand>
</feature>
<feature type="binding site" evidence="8">
    <location>
        <position position="141"/>
    </location>
    <ligand>
        <name>Fe cation</name>
        <dbReference type="ChEBI" id="CHEBI:24875"/>
        <label>2</label>
    </ligand>
</feature>
<comment type="cofactor">
    <cofactor evidence="8">
        <name>Fe cation</name>
        <dbReference type="ChEBI" id="CHEBI:24875"/>
    </cofactor>
    <text evidence="8">Binds 2 iron ions per subunit.</text>
</comment>
<evidence type="ECO:0000256" key="8">
    <source>
        <dbReference type="HAMAP-Rule" id="MF_01658"/>
    </source>
</evidence>
<accession>A0A9W7TZ25</accession>
<dbReference type="RefSeq" id="WP_149469506.1">
    <property type="nucleotide sequence ID" value="NZ_QOKW01000009.1"/>
</dbReference>
<evidence type="ECO:0000256" key="9">
    <source>
        <dbReference type="SAM" id="MobiDB-lite"/>
    </source>
</evidence>
<dbReference type="GO" id="GO:0046872">
    <property type="term" value="F:metal ion binding"/>
    <property type="evidence" value="ECO:0007669"/>
    <property type="project" value="UniProtKB-KW"/>
</dbReference>
<evidence type="ECO:0000313" key="10">
    <source>
        <dbReference type="EMBL" id="KAA0680407.1"/>
    </source>
</evidence>
<dbReference type="InterPro" id="IPR009078">
    <property type="entry name" value="Ferritin-like_SF"/>
</dbReference>
<dbReference type="InterPro" id="IPR011566">
    <property type="entry name" value="Ubq_synth_Coq7"/>
</dbReference>
<dbReference type="GO" id="GO:0006744">
    <property type="term" value="P:ubiquinone biosynthetic process"/>
    <property type="evidence" value="ECO:0007669"/>
    <property type="project" value="UniProtKB-UniRule"/>
</dbReference>
<dbReference type="GO" id="GO:0008682">
    <property type="term" value="F:3-demethoxyubiquinol 3-hydroxylase activity"/>
    <property type="evidence" value="ECO:0007669"/>
    <property type="project" value="UniProtKB-EC"/>
</dbReference>
<evidence type="ECO:0000256" key="7">
    <source>
        <dbReference type="ARBA" id="ARBA00023136"/>
    </source>
</evidence>
<sequence length="212" mass="23057">MTPLDDTAAATKAAATKAAAAPSPGESPAPRPRPRGRLPGDPTPEQRLARIVRVDHAGEYGAKRIYEGQLSVMHRGRHAKTLRHMADQELEHLQYFEKQLVARRVRPTVLQPLWHVAGFLLGAGTAVLGERAAMACTVAVEEVIDGHYEAQLKHLGPEEAELKTSILKFQAEELEHRDIGLHNGAEQAPAYPVLSAAIKAGTKAVIWVAERV</sequence>
<organism evidence="10 11">
    <name type="scientific">Roseomonas genomospecies 6</name>
    <dbReference type="NCBI Taxonomy" id="214106"/>
    <lineage>
        <taxon>Bacteria</taxon>
        <taxon>Pseudomonadati</taxon>
        <taxon>Pseudomonadota</taxon>
        <taxon>Alphaproteobacteria</taxon>
        <taxon>Acetobacterales</taxon>
        <taxon>Roseomonadaceae</taxon>
        <taxon>Roseomonas</taxon>
    </lineage>
</organism>
<feature type="binding site" evidence="8">
    <location>
        <position position="173"/>
    </location>
    <ligand>
        <name>Fe cation</name>
        <dbReference type="ChEBI" id="CHEBI:24875"/>
        <label>2</label>
    </ligand>
</feature>
<evidence type="ECO:0000256" key="6">
    <source>
        <dbReference type="ARBA" id="ARBA00023033"/>
    </source>
</evidence>
<keyword evidence="5 8" id="KW-0408">Iron</keyword>
<evidence type="ECO:0000256" key="1">
    <source>
        <dbReference type="ARBA" id="ARBA00004749"/>
    </source>
</evidence>
<feature type="binding site" evidence="8">
    <location>
        <position position="89"/>
    </location>
    <ligand>
        <name>Fe cation</name>
        <dbReference type="ChEBI" id="CHEBI:24875"/>
        <label>1</label>
    </ligand>
</feature>
<dbReference type="CDD" id="cd01042">
    <property type="entry name" value="DMQH"/>
    <property type="match status" value="1"/>
</dbReference>
<gene>
    <name evidence="8" type="primary">coq7</name>
    <name evidence="10" type="ORF">DS843_13955</name>
</gene>